<dbReference type="EMBL" id="CAIF01000234">
    <property type="protein sequence ID" value="CCH46207.1"/>
    <property type="molecule type" value="Genomic_DNA"/>
</dbReference>
<name>K0KW53_WICCF</name>
<keyword evidence="3 8" id="KW-0560">Oxidoreductase</keyword>
<dbReference type="Gene3D" id="3.20.20.30">
    <property type="entry name" value="Luciferase-like domain"/>
    <property type="match status" value="1"/>
</dbReference>
<feature type="domain" description="Luciferase-like" evidence="7">
    <location>
        <begin position="17"/>
        <end position="385"/>
    </location>
</feature>
<dbReference type="Pfam" id="PF00296">
    <property type="entry name" value="Bac_luciferase"/>
    <property type="match status" value="1"/>
</dbReference>
<dbReference type="SUPFAM" id="SSF51679">
    <property type="entry name" value="Bacterial luciferase-like"/>
    <property type="match status" value="1"/>
</dbReference>
<dbReference type="InterPro" id="IPR036661">
    <property type="entry name" value="Luciferase-like_sf"/>
</dbReference>
<dbReference type="eggNOG" id="ENOG502QSR6">
    <property type="taxonomic scope" value="Eukaryota"/>
</dbReference>
<dbReference type="PANTHER" id="PTHR30011:SF16">
    <property type="entry name" value="C2H2 FINGER DOMAIN TRANSCRIPTION FACTOR (EUROFUNG)-RELATED"/>
    <property type="match status" value="1"/>
</dbReference>
<evidence type="ECO:0000256" key="2">
    <source>
        <dbReference type="ARBA" id="ARBA00022643"/>
    </source>
</evidence>
<sequence length="467" mass="52028">MTKKELILNILTGGHTLVWRNPADESRNFTNSIDSWVKFAKLAERGKIHSVFIADHLTFFDSWKGPGNFKDPARAGVHAPRIDPAATITAMSSVTENIGFGITFSTVSEHPYHFARRLASLDLLTNGRVGWNIVSSYLESIGPNLLNGEPFPEHDERYIKTDEYVEVVLKLLLSSWREDAVKYDKENGIFADPDLIRKINHKGKYFSVEGPGITEPTPQGFPVIFQAGTSNKGKQLAARLAEVVFVDARNNDVLANDIKEIRSLAKTYGRDPYSIKFVASATPIIAATHEEAVQKVESRKAFSVPNSGEIGFSGISGIDLSKFKDDEEVIYTGSNGLQTITSNIIKKAKKNNPTKAEVLKHYTKKNGNLVGSPQEVADELEKWVEDFDIDGFNFSISEFPGGIEDIVDLLVPELQKRGLFHTEYSGSTFRESLNEGKGSVHLREDHPAHKSRWTSDLSKEQFESQIK</sequence>
<feature type="region of interest" description="Disordered" evidence="6">
    <location>
        <begin position="431"/>
        <end position="467"/>
    </location>
</feature>
<evidence type="ECO:0000313" key="9">
    <source>
        <dbReference type="Proteomes" id="UP000009328"/>
    </source>
</evidence>
<dbReference type="InterPro" id="IPR016215">
    <property type="entry name" value="NTA_MOA"/>
</dbReference>
<dbReference type="EC" id="1.14.13.-" evidence="8"/>
<dbReference type="GO" id="GO:0016705">
    <property type="term" value="F:oxidoreductase activity, acting on paired donors, with incorporation or reduction of molecular oxygen"/>
    <property type="evidence" value="ECO:0007669"/>
    <property type="project" value="InterPro"/>
</dbReference>
<dbReference type="InterPro" id="IPR011251">
    <property type="entry name" value="Luciferase-like_dom"/>
</dbReference>
<keyword evidence="9" id="KW-1185">Reference proteome</keyword>
<dbReference type="PANTHER" id="PTHR30011">
    <property type="entry name" value="ALKANESULFONATE MONOOXYGENASE-RELATED"/>
    <property type="match status" value="1"/>
</dbReference>
<gene>
    <name evidence="8" type="ORF">BN7_5798</name>
</gene>
<keyword evidence="4 8" id="KW-0503">Monooxygenase</keyword>
<comment type="similarity">
    <text evidence="5">Belongs to the NtaA/SnaA/DszA monooxygenase family.</text>
</comment>
<accession>K0KW53</accession>
<dbReference type="NCBIfam" id="TIGR03860">
    <property type="entry name" value="FMN_nitrolo"/>
    <property type="match status" value="1"/>
</dbReference>
<reference evidence="8 9" key="1">
    <citation type="journal article" date="2012" name="Eukaryot. Cell">
        <title>Draft genome sequence of Wickerhamomyces ciferrii NRRL Y-1031 F-60-10.</title>
        <authorList>
            <person name="Schneider J."/>
            <person name="Andrea H."/>
            <person name="Blom J."/>
            <person name="Jaenicke S."/>
            <person name="Ruckert C."/>
            <person name="Schorsch C."/>
            <person name="Szczepanowski R."/>
            <person name="Farwick M."/>
            <person name="Goesmann A."/>
            <person name="Puhler A."/>
            <person name="Schaffer S."/>
            <person name="Tauch A."/>
            <person name="Kohler T."/>
            <person name="Brinkrolf K."/>
        </authorList>
    </citation>
    <scope>NUCLEOTIDE SEQUENCE [LARGE SCALE GENOMIC DNA]</scope>
    <source>
        <strain evidence="9">ATCC 14091 / BCRC 22168 / CBS 111 / JCM 3599 / NBRC 0793 / NRRL Y-1031 F-60-10</strain>
    </source>
</reference>
<proteinExistence type="inferred from homology"/>
<protein>
    <submittedName>
        <fullName evidence="8">Nitrilotriacetate monooxygenase component A</fullName>
        <ecNumber evidence="8">1.14.13.-</ecNumber>
    </submittedName>
</protein>
<dbReference type="STRING" id="1206466.K0KW53"/>
<organism evidence="8 9">
    <name type="scientific">Wickerhamomyces ciferrii (strain ATCC 14091 / BCRC 22168 / CBS 111 / JCM 3599 / NBRC 0793 / NRRL Y-1031 F-60-10)</name>
    <name type="common">Yeast</name>
    <name type="synonym">Pichia ciferrii</name>
    <dbReference type="NCBI Taxonomy" id="1206466"/>
    <lineage>
        <taxon>Eukaryota</taxon>
        <taxon>Fungi</taxon>
        <taxon>Dikarya</taxon>
        <taxon>Ascomycota</taxon>
        <taxon>Saccharomycotina</taxon>
        <taxon>Saccharomycetes</taxon>
        <taxon>Phaffomycetales</taxon>
        <taxon>Wickerhamomycetaceae</taxon>
        <taxon>Wickerhamomyces</taxon>
    </lineage>
</organism>
<dbReference type="AlphaFoldDB" id="K0KW53"/>
<comment type="caution">
    <text evidence="8">The sequence shown here is derived from an EMBL/GenBank/DDBJ whole genome shotgun (WGS) entry which is preliminary data.</text>
</comment>
<dbReference type="PIRSF" id="PIRSF000337">
    <property type="entry name" value="NTA_MOA"/>
    <property type="match status" value="1"/>
</dbReference>
<dbReference type="GO" id="GO:0004497">
    <property type="term" value="F:monooxygenase activity"/>
    <property type="evidence" value="ECO:0007669"/>
    <property type="project" value="UniProtKB-KW"/>
</dbReference>
<evidence type="ECO:0000259" key="7">
    <source>
        <dbReference type="Pfam" id="PF00296"/>
    </source>
</evidence>
<dbReference type="HOGENOM" id="CLU_022256_0_0_1"/>
<evidence type="ECO:0000256" key="1">
    <source>
        <dbReference type="ARBA" id="ARBA00022630"/>
    </source>
</evidence>
<evidence type="ECO:0000313" key="8">
    <source>
        <dbReference type="EMBL" id="CCH46207.1"/>
    </source>
</evidence>
<keyword evidence="2" id="KW-0288">FMN</keyword>
<evidence type="ECO:0000256" key="6">
    <source>
        <dbReference type="SAM" id="MobiDB-lite"/>
    </source>
</evidence>
<dbReference type="InParanoid" id="K0KW53"/>
<keyword evidence="1" id="KW-0285">Flavoprotein</keyword>
<dbReference type="Proteomes" id="UP000009328">
    <property type="component" value="Unassembled WGS sequence"/>
</dbReference>
<feature type="compositionally biased region" description="Basic and acidic residues" evidence="6">
    <location>
        <begin position="457"/>
        <end position="467"/>
    </location>
</feature>
<dbReference type="InterPro" id="IPR051260">
    <property type="entry name" value="Diverse_substr_monoxygenases"/>
</dbReference>
<evidence type="ECO:0000256" key="4">
    <source>
        <dbReference type="ARBA" id="ARBA00023033"/>
    </source>
</evidence>
<evidence type="ECO:0000256" key="5">
    <source>
        <dbReference type="ARBA" id="ARBA00033748"/>
    </source>
</evidence>
<evidence type="ECO:0000256" key="3">
    <source>
        <dbReference type="ARBA" id="ARBA00023002"/>
    </source>
</evidence>